<dbReference type="InterPro" id="IPR001304">
    <property type="entry name" value="C-type_lectin-like"/>
</dbReference>
<dbReference type="Pfam" id="PF00059">
    <property type="entry name" value="Lectin_C"/>
    <property type="match status" value="1"/>
</dbReference>
<proteinExistence type="predicted"/>
<dbReference type="SUPFAM" id="SSF56436">
    <property type="entry name" value="C-type lectin-like"/>
    <property type="match status" value="1"/>
</dbReference>
<dbReference type="Gene3D" id="3.10.100.10">
    <property type="entry name" value="Mannose-Binding Protein A, subunit A"/>
    <property type="match status" value="1"/>
</dbReference>
<protein>
    <submittedName>
        <fullName evidence="3">C-type lectin domain-containing protein</fullName>
    </submittedName>
</protein>
<name>A0A914E2M4_9BILA</name>
<dbReference type="WBParaSite" id="ACRNAN_scaffold5310.g15356.t1">
    <property type="protein sequence ID" value="ACRNAN_scaffold5310.g15356.t1"/>
    <property type="gene ID" value="ACRNAN_scaffold5310.g15356"/>
</dbReference>
<dbReference type="InterPro" id="IPR016186">
    <property type="entry name" value="C-type_lectin-like/link_sf"/>
</dbReference>
<feature type="domain" description="C-type lectin" evidence="1">
    <location>
        <begin position="1"/>
        <end position="47"/>
    </location>
</feature>
<sequence length="74" mass="8110">MTTFGSNWVWSDGTPVSYTNWNIGQPGDAIKSPSAGLYVTKDGNGKWYSLDGQNDHAPFICQYHSDGSHTELLS</sequence>
<keyword evidence="2" id="KW-1185">Reference proteome</keyword>
<dbReference type="Proteomes" id="UP000887540">
    <property type="component" value="Unplaced"/>
</dbReference>
<dbReference type="CDD" id="cd00037">
    <property type="entry name" value="CLECT"/>
    <property type="match status" value="1"/>
</dbReference>
<accession>A0A914E2M4</accession>
<dbReference type="PROSITE" id="PS50041">
    <property type="entry name" value="C_TYPE_LECTIN_2"/>
    <property type="match status" value="1"/>
</dbReference>
<reference evidence="3" key="1">
    <citation type="submission" date="2022-11" db="UniProtKB">
        <authorList>
            <consortium name="WormBaseParasite"/>
        </authorList>
    </citation>
    <scope>IDENTIFICATION</scope>
</reference>
<evidence type="ECO:0000313" key="2">
    <source>
        <dbReference type="Proteomes" id="UP000887540"/>
    </source>
</evidence>
<dbReference type="AlphaFoldDB" id="A0A914E2M4"/>
<dbReference type="InterPro" id="IPR016187">
    <property type="entry name" value="CTDL_fold"/>
</dbReference>
<evidence type="ECO:0000313" key="3">
    <source>
        <dbReference type="WBParaSite" id="ACRNAN_scaffold5310.g15356.t1"/>
    </source>
</evidence>
<organism evidence="2 3">
    <name type="scientific">Acrobeloides nanus</name>
    <dbReference type="NCBI Taxonomy" id="290746"/>
    <lineage>
        <taxon>Eukaryota</taxon>
        <taxon>Metazoa</taxon>
        <taxon>Ecdysozoa</taxon>
        <taxon>Nematoda</taxon>
        <taxon>Chromadorea</taxon>
        <taxon>Rhabditida</taxon>
        <taxon>Tylenchina</taxon>
        <taxon>Cephalobomorpha</taxon>
        <taxon>Cephaloboidea</taxon>
        <taxon>Cephalobidae</taxon>
        <taxon>Acrobeloides</taxon>
    </lineage>
</organism>
<evidence type="ECO:0000259" key="1">
    <source>
        <dbReference type="PROSITE" id="PS50041"/>
    </source>
</evidence>